<evidence type="ECO:0000313" key="4">
    <source>
        <dbReference type="Proteomes" id="UP000178615"/>
    </source>
</evidence>
<evidence type="ECO:0000256" key="1">
    <source>
        <dbReference type="SAM" id="MobiDB-lite"/>
    </source>
</evidence>
<comment type="caution">
    <text evidence="3">The sequence shown here is derived from an EMBL/GenBank/DDBJ whole genome shotgun (WGS) entry which is preliminary data.</text>
</comment>
<keyword evidence="2" id="KW-0472">Membrane</keyword>
<dbReference type="AlphaFoldDB" id="A0A1F4ULR5"/>
<feature type="transmembrane region" description="Helical" evidence="2">
    <location>
        <begin position="125"/>
        <end position="143"/>
    </location>
</feature>
<name>A0A1F4ULR5_UNCKA</name>
<protein>
    <submittedName>
        <fullName evidence="3">Uncharacterized protein</fullName>
    </submittedName>
</protein>
<dbReference type="EMBL" id="MEUV01000019">
    <property type="protein sequence ID" value="OGC45908.1"/>
    <property type="molecule type" value="Genomic_DNA"/>
</dbReference>
<organism evidence="3 4">
    <name type="scientific">candidate division WWE3 bacterium RBG_19FT_COMBO_34_6</name>
    <dbReference type="NCBI Taxonomy" id="1802612"/>
    <lineage>
        <taxon>Bacteria</taxon>
        <taxon>Katanobacteria</taxon>
    </lineage>
</organism>
<sequence length="162" mass="17067">MNSNAQAQKGFKTFILTLIISLAVFSAIYYIINSGAIENSGEEESTTPAATTNNNQLRAGVSPAENKDEDTVKEEKQSVFGALLAEKIEVPERGVLAGSSTGSQITTVTTRETTVPVTGVSGPTAGIIISSIILGVASYLIFLGPRKLALSSFEKKVIDDLD</sequence>
<keyword evidence="2" id="KW-0812">Transmembrane</keyword>
<feature type="transmembrane region" description="Helical" evidence="2">
    <location>
        <begin position="12"/>
        <end position="32"/>
    </location>
</feature>
<accession>A0A1F4ULR5</accession>
<feature type="region of interest" description="Disordered" evidence="1">
    <location>
        <begin position="41"/>
        <end position="73"/>
    </location>
</feature>
<feature type="compositionally biased region" description="Polar residues" evidence="1">
    <location>
        <begin position="46"/>
        <end position="57"/>
    </location>
</feature>
<gene>
    <name evidence="3" type="ORF">A2V49_02545</name>
</gene>
<dbReference type="Proteomes" id="UP000178615">
    <property type="component" value="Unassembled WGS sequence"/>
</dbReference>
<proteinExistence type="predicted"/>
<evidence type="ECO:0000256" key="2">
    <source>
        <dbReference type="SAM" id="Phobius"/>
    </source>
</evidence>
<evidence type="ECO:0000313" key="3">
    <source>
        <dbReference type="EMBL" id="OGC45908.1"/>
    </source>
</evidence>
<keyword evidence="2" id="KW-1133">Transmembrane helix</keyword>
<reference evidence="3 4" key="1">
    <citation type="journal article" date="2016" name="Nat. Commun.">
        <title>Thousands of microbial genomes shed light on interconnected biogeochemical processes in an aquifer system.</title>
        <authorList>
            <person name="Anantharaman K."/>
            <person name="Brown C.T."/>
            <person name="Hug L.A."/>
            <person name="Sharon I."/>
            <person name="Castelle C.J."/>
            <person name="Probst A.J."/>
            <person name="Thomas B.C."/>
            <person name="Singh A."/>
            <person name="Wilkins M.J."/>
            <person name="Karaoz U."/>
            <person name="Brodie E.L."/>
            <person name="Williams K.H."/>
            <person name="Hubbard S.S."/>
            <person name="Banfield J.F."/>
        </authorList>
    </citation>
    <scope>NUCLEOTIDE SEQUENCE [LARGE SCALE GENOMIC DNA]</scope>
</reference>